<dbReference type="AlphaFoldDB" id="A0AAJ7SEW0"/>
<feature type="transmembrane region" description="Helical" evidence="1">
    <location>
        <begin position="248"/>
        <end position="273"/>
    </location>
</feature>
<keyword evidence="1" id="KW-1133">Transmembrane helix</keyword>
<keyword evidence="2" id="KW-0732">Signal</keyword>
<dbReference type="KEGG" id="goe:114828118"/>
<dbReference type="GeneID" id="114828118"/>
<sequence>MHHRVLWQLASILLCLSPCCSEALITVGVSADPAYVAVDYGTNTTDITCSYRVMPEVVEHPVGSLVTFNSRPESVVLLLRNHYLDSIIHLQNVYFQERMNLTFRLRNVRQSSRFSCDISSPELTRPAREFMVIYVKTQDRCDMIQDLFRNKECVDGDSVCRPGYHLKVDRLTCIQVSSPRYCSPIEVCQQCTCKRVEKLVAQVPYAEIFEPEDRVTSNVVGVGNQLFGVSESPETCFLCANSVPPSKFVSALIVTFLVLLSGALTVIGTAVFYDWCRRRRDLQELEREHTETNADAVEVEALRRVSEDRPPSYVETRKSDLHLAGIPPPLYEDSYNGEISRNLTVSSPRLTNIRGSVPTLEPIHERRLSL</sequence>
<dbReference type="RefSeq" id="XP_028966805.1">
    <property type="nucleotide sequence ID" value="XM_029110972.1"/>
</dbReference>
<accession>A0AAJ7SEW0</accession>
<keyword evidence="3" id="KW-1185">Reference proteome</keyword>
<evidence type="ECO:0000313" key="3">
    <source>
        <dbReference type="Proteomes" id="UP000694867"/>
    </source>
</evidence>
<organism evidence="3 4">
    <name type="scientific">Galendromus occidentalis</name>
    <name type="common">western predatory mite</name>
    <dbReference type="NCBI Taxonomy" id="34638"/>
    <lineage>
        <taxon>Eukaryota</taxon>
        <taxon>Metazoa</taxon>
        <taxon>Ecdysozoa</taxon>
        <taxon>Arthropoda</taxon>
        <taxon>Chelicerata</taxon>
        <taxon>Arachnida</taxon>
        <taxon>Acari</taxon>
        <taxon>Parasitiformes</taxon>
        <taxon>Mesostigmata</taxon>
        <taxon>Gamasina</taxon>
        <taxon>Phytoseioidea</taxon>
        <taxon>Phytoseiidae</taxon>
        <taxon>Typhlodrominae</taxon>
        <taxon>Galendromus</taxon>
    </lineage>
</organism>
<evidence type="ECO:0000313" key="4">
    <source>
        <dbReference type="RefSeq" id="XP_028966805.1"/>
    </source>
</evidence>
<reference evidence="4" key="1">
    <citation type="submission" date="2025-08" db="UniProtKB">
        <authorList>
            <consortium name="RefSeq"/>
        </authorList>
    </citation>
    <scope>IDENTIFICATION</scope>
</reference>
<proteinExistence type="predicted"/>
<evidence type="ECO:0000256" key="1">
    <source>
        <dbReference type="SAM" id="Phobius"/>
    </source>
</evidence>
<keyword evidence="1" id="KW-0472">Membrane</keyword>
<keyword evidence="1" id="KW-0812">Transmembrane</keyword>
<feature type="signal peptide" evidence="2">
    <location>
        <begin position="1"/>
        <end position="21"/>
    </location>
</feature>
<dbReference type="Proteomes" id="UP000694867">
    <property type="component" value="Unplaced"/>
</dbReference>
<feature type="chain" id="PRO_5042521364" evidence="2">
    <location>
        <begin position="22"/>
        <end position="370"/>
    </location>
</feature>
<gene>
    <name evidence="4" type="primary">LOC114828118</name>
</gene>
<protein>
    <submittedName>
        <fullName evidence="4">Uncharacterized protein LOC114828118</fullName>
    </submittedName>
</protein>
<name>A0AAJ7SEW0_9ACAR</name>
<evidence type="ECO:0000256" key="2">
    <source>
        <dbReference type="SAM" id="SignalP"/>
    </source>
</evidence>